<dbReference type="AlphaFoldDB" id="A0A9W8Q4E8"/>
<comment type="caution">
    <text evidence="2">The sequence shown here is derived from an EMBL/GenBank/DDBJ whole genome shotgun (WGS) entry which is preliminary data.</text>
</comment>
<dbReference type="RefSeq" id="XP_056049883.1">
    <property type="nucleotide sequence ID" value="XM_056192781.1"/>
</dbReference>
<dbReference type="Proteomes" id="UP001144673">
    <property type="component" value="Chromosome 3"/>
</dbReference>
<proteinExistence type="predicted"/>
<name>A0A9W8Q4E8_AKAMU</name>
<keyword evidence="1" id="KW-0812">Transmembrane</keyword>
<organism evidence="2 3">
    <name type="scientific">Akanthomyces muscarius</name>
    <name type="common">Entomopathogenic fungus</name>
    <name type="synonym">Lecanicillium muscarium</name>
    <dbReference type="NCBI Taxonomy" id="2231603"/>
    <lineage>
        <taxon>Eukaryota</taxon>
        <taxon>Fungi</taxon>
        <taxon>Dikarya</taxon>
        <taxon>Ascomycota</taxon>
        <taxon>Pezizomycotina</taxon>
        <taxon>Sordariomycetes</taxon>
        <taxon>Hypocreomycetidae</taxon>
        <taxon>Hypocreales</taxon>
        <taxon>Cordycipitaceae</taxon>
        <taxon>Akanthomyces</taxon>
    </lineage>
</organism>
<feature type="transmembrane region" description="Helical" evidence="1">
    <location>
        <begin position="77"/>
        <end position="97"/>
    </location>
</feature>
<evidence type="ECO:0000256" key="1">
    <source>
        <dbReference type="SAM" id="Phobius"/>
    </source>
</evidence>
<accession>A0A9W8Q4E8</accession>
<evidence type="ECO:0000313" key="2">
    <source>
        <dbReference type="EMBL" id="KAJ4146942.1"/>
    </source>
</evidence>
<protein>
    <submittedName>
        <fullName evidence="2">Uncharacterized protein</fullName>
    </submittedName>
</protein>
<feature type="transmembrane region" description="Helical" evidence="1">
    <location>
        <begin position="109"/>
        <end position="130"/>
    </location>
</feature>
<dbReference type="InterPro" id="IPR021514">
    <property type="entry name" value="DUF3176"/>
</dbReference>
<evidence type="ECO:0000313" key="3">
    <source>
        <dbReference type="Proteomes" id="UP001144673"/>
    </source>
</evidence>
<gene>
    <name evidence="2" type="ORF">LMH87_001496</name>
</gene>
<dbReference type="Pfam" id="PF11374">
    <property type="entry name" value="DUF3176"/>
    <property type="match status" value="1"/>
</dbReference>
<keyword evidence="1" id="KW-1133">Transmembrane helix</keyword>
<dbReference type="PANTHER" id="PTHR35394">
    <property type="entry name" value="DUF3176 DOMAIN-CONTAINING PROTEIN"/>
    <property type="match status" value="1"/>
</dbReference>
<dbReference type="GeneID" id="80888655"/>
<keyword evidence="3" id="KW-1185">Reference proteome</keyword>
<reference evidence="2" key="1">
    <citation type="journal article" date="2023" name="Access Microbiol">
        <title>De-novo genome assembly for Akanthomyces muscarius, a biocontrol agent of insect agricultural pests.</title>
        <authorList>
            <person name="Erdos Z."/>
            <person name="Studholme D.J."/>
            <person name="Raymond B."/>
            <person name="Sharma M."/>
        </authorList>
    </citation>
    <scope>NUCLEOTIDE SEQUENCE</scope>
    <source>
        <strain evidence="2">Ve6</strain>
    </source>
</reference>
<feature type="transmembrane region" description="Helical" evidence="1">
    <location>
        <begin position="576"/>
        <end position="599"/>
    </location>
</feature>
<keyword evidence="1" id="KW-0472">Membrane</keyword>
<dbReference type="KEGG" id="amus:LMH87_001496"/>
<sequence length="673" mass="74983">MAAGAPDATIDSLLSRPLSPGIRRKPVPPSLHHWDKEYTSLPLVTSENGSYHEKQPETHLAAHRSFGALLASWKLELLSVALSYASFITIAATLGSFQGKLATTWRMPISINAVVSIFSIIFKASLVLPITEGISQLKWLWLFQESRSLVDVDRYDQASRGPWGSARLIARQFVDRKRSYLASFGAAVFLLTLITDPFFQAAVQVNVCYRNATELASIPRLNNYDHNGGWVTHMTYKLDSDMVIAIMQGLLSTPQNSSVRIAPFVTCPTGNCTFPDIHDVSFSTLDMCHSCEDLSDLAKARPFHYTESEQVGSEWFLPGEISNLTTYRGGGALNITALRTNQRPSYPIGPWIRSSILDFQGLAELKDKSCTPKQRCPMIPFAFQCSLRPCVKTFKATMINQQYKETEVSREYLHRTSLHSFQLAMDRVFVNGSWVNCSSSTNLTEEHSFQVLLPEPKDVQMEPALPHPPLLANGSVWYPPHCVYSIEGSTSSALDDHLWLTFRNANVTPGRVVSASTIWAENLWSGGNMTMPIVNNFSDGLATAIGIQMRKVSDVNPWFGLQLGQAIERDSCITIWWRYLIFGAVVMVLETVFLAAVIISSHKRRWNANWKSSFLGLLLPPSDPEASPLGRGDVRADAVEDQSQLREAARGIKVSLTKRDGRWHLDTAEKPIS</sequence>
<dbReference type="PANTHER" id="PTHR35394:SF5">
    <property type="entry name" value="DUF3176 DOMAIN-CONTAINING PROTEIN"/>
    <property type="match status" value="1"/>
</dbReference>
<dbReference type="EMBL" id="JAJHUN010000010">
    <property type="protein sequence ID" value="KAJ4146942.1"/>
    <property type="molecule type" value="Genomic_DNA"/>
</dbReference>